<accession>A0A7D6Z9M6</accession>
<name>A0A7D6Z9M6_9NOCA</name>
<dbReference type="Proteomes" id="UP000515512">
    <property type="component" value="Chromosome"/>
</dbReference>
<dbReference type="AlphaFoldDB" id="A0A7D6Z9M6"/>
<evidence type="ECO:0000313" key="2">
    <source>
        <dbReference type="Proteomes" id="UP000515512"/>
    </source>
</evidence>
<keyword evidence="2" id="KW-1185">Reference proteome</keyword>
<organism evidence="1 2">
    <name type="scientific">Nocardia huaxiensis</name>
    <dbReference type="NCBI Taxonomy" id="2755382"/>
    <lineage>
        <taxon>Bacteria</taxon>
        <taxon>Bacillati</taxon>
        <taxon>Actinomycetota</taxon>
        <taxon>Actinomycetes</taxon>
        <taxon>Mycobacteriales</taxon>
        <taxon>Nocardiaceae</taxon>
        <taxon>Nocardia</taxon>
    </lineage>
</organism>
<sequence length="95" mass="10520">MFGSAKKKKQLESAEHTLLVTIGAVAQAISNGKMRSIPALRATYDNKLLEQAEKIRALGGDPETVLQARNLHYYVEPEMQRQIIDDVRAIIGSGR</sequence>
<reference evidence="1 2" key="1">
    <citation type="submission" date="2020-07" db="EMBL/GenBank/DDBJ databases">
        <authorList>
            <person name="Zhuang K."/>
            <person name="Ran Y."/>
        </authorList>
    </citation>
    <scope>NUCLEOTIDE SEQUENCE [LARGE SCALE GENOMIC DNA]</scope>
    <source>
        <strain evidence="1 2">WCH-YHL-001</strain>
    </source>
</reference>
<proteinExistence type="predicted"/>
<protein>
    <submittedName>
        <fullName evidence="1">Uncharacterized protein</fullName>
    </submittedName>
</protein>
<dbReference type="RefSeq" id="WP_181581626.1">
    <property type="nucleotide sequence ID" value="NZ_CP059399.1"/>
</dbReference>
<gene>
    <name evidence="1" type="ORF">H0264_35795</name>
</gene>
<dbReference type="EMBL" id="CP059399">
    <property type="protein sequence ID" value="QLY30428.1"/>
    <property type="molecule type" value="Genomic_DNA"/>
</dbReference>
<evidence type="ECO:0000313" key="1">
    <source>
        <dbReference type="EMBL" id="QLY30428.1"/>
    </source>
</evidence>
<dbReference type="KEGG" id="nhu:H0264_35795"/>